<gene>
    <name evidence="5" type="ORF">EDC27_1733</name>
</gene>
<organism evidence="5 6">
    <name type="scientific">Desulfosoma caldarium</name>
    <dbReference type="NCBI Taxonomy" id="610254"/>
    <lineage>
        <taxon>Bacteria</taxon>
        <taxon>Pseudomonadati</taxon>
        <taxon>Thermodesulfobacteriota</taxon>
        <taxon>Syntrophobacteria</taxon>
        <taxon>Syntrophobacterales</taxon>
        <taxon>Syntrophobacteraceae</taxon>
        <taxon>Desulfosoma</taxon>
    </lineage>
</organism>
<dbReference type="Gene3D" id="3.30.70.270">
    <property type="match status" value="1"/>
</dbReference>
<proteinExistence type="predicted"/>
<feature type="domain" description="CRISPR-associated protein Cmr2 N-terminal" evidence="3">
    <location>
        <begin position="198"/>
        <end position="329"/>
    </location>
</feature>
<keyword evidence="1" id="KW-0547">Nucleotide-binding</keyword>
<evidence type="ECO:0000256" key="2">
    <source>
        <dbReference type="ARBA" id="ARBA00023118"/>
    </source>
</evidence>
<dbReference type="NCBIfam" id="TIGR02577">
    <property type="entry name" value="cas_TM1794_Cmr2"/>
    <property type="match status" value="1"/>
</dbReference>
<dbReference type="EMBL" id="RJVA01000012">
    <property type="protein sequence ID" value="ROQ92061.1"/>
    <property type="molecule type" value="Genomic_DNA"/>
</dbReference>
<accession>A0A3N1UVX2</accession>
<dbReference type="InterPro" id="IPR024615">
    <property type="entry name" value="CRISPR-assoc_Cmr2_N"/>
</dbReference>
<evidence type="ECO:0000313" key="6">
    <source>
        <dbReference type="Proteomes" id="UP000276223"/>
    </source>
</evidence>
<dbReference type="Pfam" id="PF22335">
    <property type="entry name" value="Cas10-Cmr2_palm2"/>
    <property type="match status" value="1"/>
</dbReference>
<dbReference type="GO" id="GO:0051607">
    <property type="term" value="P:defense response to virus"/>
    <property type="evidence" value="ECO:0007669"/>
    <property type="project" value="UniProtKB-KW"/>
</dbReference>
<evidence type="ECO:0000313" key="5">
    <source>
        <dbReference type="EMBL" id="ROQ92061.1"/>
    </source>
</evidence>
<feature type="domain" description="Cas10/Cmr2 second palm" evidence="4">
    <location>
        <begin position="648"/>
        <end position="848"/>
    </location>
</feature>
<dbReference type="Pfam" id="PF12469">
    <property type="entry name" value="Cmr2_N"/>
    <property type="match status" value="1"/>
</dbReference>
<dbReference type="InterPro" id="IPR054767">
    <property type="entry name" value="Cas10-Cmr2_palm2"/>
</dbReference>
<dbReference type="InterPro" id="IPR038242">
    <property type="entry name" value="Cmr2_N"/>
</dbReference>
<name>A0A3N1UVX2_9BACT</name>
<dbReference type="Proteomes" id="UP000276223">
    <property type="component" value="Unassembled WGS sequence"/>
</dbReference>
<keyword evidence="2" id="KW-0051">Antiviral defense</keyword>
<dbReference type="InterPro" id="IPR043128">
    <property type="entry name" value="Rev_trsase/Diguanyl_cyclase"/>
</dbReference>
<reference evidence="5 6" key="1">
    <citation type="submission" date="2018-11" db="EMBL/GenBank/DDBJ databases">
        <title>Genomic Encyclopedia of Type Strains, Phase IV (KMG-IV): sequencing the most valuable type-strain genomes for metagenomic binning, comparative biology and taxonomic classification.</title>
        <authorList>
            <person name="Goeker M."/>
        </authorList>
    </citation>
    <scope>NUCLEOTIDE SEQUENCE [LARGE SCALE GENOMIC DNA]</scope>
    <source>
        <strain evidence="5 6">DSM 22027</strain>
    </source>
</reference>
<dbReference type="Gene3D" id="3.30.70.2220">
    <property type="entry name" value="CRISPR-Cas system, Cmr2 subunit, D1 domain, cysteine cluster"/>
    <property type="match status" value="1"/>
</dbReference>
<dbReference type="AlphaFoldDB" id="A0A3N1UVX2"/>
<evidence type="ECO:0000259" key="4">
    <source>
        <dbReference type="Pfam" id="PF22335"/>
    </source>
</evidence>
<dbReference type="CDD" id="cd09679">
    <property type="entry name" value="Cas10_III"/>
    <property type="match status" value="1"/>
</dbReference>
<sequence>MSTTKHWQAKVFAFIHDPAEKSLILFRGKGHEAGTVAMLKERLKKAAHDLPDEDAKELEAFVRKGDWWASAADRPSLPKEQGRRVNFDKNPELIHPLSGEKVRLQSLELDLPPKDLEADSFAHYDKFIVQENGRLDWKKTFLSLWRFAPCAPTKALGALWSQLPADTRSPDHSIWEHLSLTSAFAGALAAGETHGPALLLMSFGPVQGFIAQARSVSDLWAGSHLLSRLAWVAMKEVCDRYGPDAVLFPNLHGVPQVDLWLYETLGPVWREIFDAFKGKIRDPEWMSRETDANPLFVAALPNRFVALVPAQEAEELAKDIAEKVRRWVRNKAFEGLEELLRVAGIQDALDAHAQLDRQLKNFPEIYWAVVPWILAGETRLDDQRLREALQVLGASPSYLDDALESVLKNPLVLDGVTFYRPNPGVAYPGLIEALERLHAAAKGARAMSGDVEEGYRCSLCGEREWLAHRRGEPTGPSGIFSPPGRRHDTLWKRVSSESQALAKDGEHLCGWCALKRTWPRLFTEEVGRALGTEKPDRLVLSTHGMAVATSLWRWAESQPNNILSPEVTRALKSLSQELQRLAGQAQDTRPVLLPAKLHRKLKRKGWPSDTIRELKRIPALLDALDSEDKQRQAVRAFKRCFGTAPETYYALVLMDGDRMGQWLSATGKTPKLEQRFHSECLEDLRSVEALRAYLNARRPASPAWHQSISSALNAFSIHVSRRIVEDLFMGKLIYAGGDDLMAMVAVHDLPALMFALRCAFSGQLPAGEDNQSFWRKLGTDDGTVKFHFGYGLVDSSGDRQLYRLMGETASASMGAVIAHHQAPLPRVLTELRAAEQRAKKEGKRDAFCLTVCKRSGGTEHLVGKWNLTGGWRDGDMGLLLDLRHLLAYDVSRRTAYELSEVFRDVPPDEKALAAVMDYQFRRKAKVSGTEARDLAERLARRAVSRNGVEISRSGEWAQPNRFLRDMVLTAEFLAREGRVGQQMEKAEEVP</sequence>
<evidence type="ECO:0000259" key="3">
    <source>
        <dbReference type="Pfam" id="PF12469"/>
    </source>
</evidence>
<dbReference type="InterPro" id="IPR013407">
    <property type="entry name" value="CRISPR-assoc_prot_Cmr2"/>
</dbReference>
<keyword evidence="6" id="KW-1185">Reference proteome</keyword>
<dbReference type="GO" id="GO:0000166">
    <property type="term" value="F:nucleotide binding"/>
    <property type="evidence" value="ECO:0007669"/>
    <property type="project" value="UniProtKB-KW"/>
</dbReference>
<evidence type="ECO:0000256" key="1">
    <source>
        <dbReference type="ARBA" id="ARBA00022741"/>
    </source>
</evidence>
<comment type="caution">
    <text evidence="5">The sequence shown here is derived from an EMBL/GenBank/DDBJ whole genome shotgun (WGS) entry which is preliminary data.</text>
</comment>
<protein>
    <submittedName>
        <fullName evidence="5">CRISPR-associated Cmr2 family protein</fullName>
    </submittedName>
</protein>